<evidence type="ECO:0000313" key="1">
    <source>
        <dbReference type="EMBL" id="CAK1552434.1"/>
    </source>
</evidence>
<sequence>MSVSVRSVLVEAPTPAKQKGPYTFASQPRALYHNAKLRRNPSCLHVISRYEAMWWGGVRVGGKWCTSVSDWIADKLYFAHEITRKGINALTPSFSCCLVN</sequence>
<keyword evidence="2" id="KW-1185">Reference proteome</keyword>
<comment type="caution">
    <text evidence="1">The sequence shown here is derived from an EMBL/GenBank/DDBJ whole genome shotgun (WGS) entry which is preliminary data.</text>
</comment>
<dbReference type="Proteomes" id="UP001497472">
    <property type="component" value="Unassembled WGS sequence"/>
</dbReference>
<dbReference type="EMBL" id="CAVLEF010000144">
    <property type="protein sequence ID" value="CAK1552434.1"/>
    <property type="molecule type" value="Genomic_DNA"/>
</dbReference>
<protein>
    <submittedName>
        <fullName evidence="1">Uncharacterized protein</fullName>
    </submittedName>
</protein>
<accession>A0AAV1JSD9</accession>
<organism evidence="1 2">
    <name type="scientific">Leptosia nina</name>
    <dbReference type="NCBI Taxonomy" id="320188"/>
    <lineage>
        <taxon>Eukaryota</taxon>
        <taxon>Metazoa</taxon>
        <taxon>Ecdysozoa</taxon>
        <taxon>Arthropoda</taxon>
        <taxon>Hexapoda</taxon>
        <taxon>Insecta</taxon>
        <taxon>Pterygota</taxon>
        <taxon>Neoptera</taxon>
        <taxon>Endopterygota</taxon>
        <taxon>Lepidoptera</taxon>
        <taxon>Glossata</taxon>
        <taxon>Ditrysia</taxon>
        <taxon>Papilionoidea</taxon>
        <taxon>Pieridae</taxon>
        <taxon>Pierinae</taxon>
        <taxon>Leptosia</taxon>
    </lineage>
</organism>
<dbReference type="AlphaFoldDB" id="A0AAV1JSD9"/>
<reference evidence="1 2" key="1">
    <citation type="submission" date="2023-11" db="EMBL/GenBank/DDBJ databases">
        <authorList>
            <person name="Okamura Y."/>
        </authorList>
    </citation>
    <scope>NUCLEOTIDE SEQUENCE [LARGE SCALE GENOMIC DNA]</scope>
</reference>
<evidence type="ECO:0000313" key="2">
    <source>
        <dbReference type="Proteomes" id="UP001497472"/>
    </source>
</evidence>
<gene>
    <name evidence="1" type="ORF">LNINA_LOCUS11478</name>
</gene>
<name>A0AAV1JSD9_9NEOP</name>
<proteinExistence type="predicted"/>